<evidence type="ECO:0000313" key="2">
    <source>
        <dbReference type="Proteomes" id="UP001162162"/>
    </source>
</evidence>
<dbReference type="PANTHER" id="PTHR47326">
    <property type="entry name" value="TRANSPOSABLE ELEMENT TC3 TRANSPOSASE-LIKE PROTEIN"/>
    <property type="match status" value="1"/>
</dbReference>
<name>A0AAV8Z2B8_9CUCU</name>
<sequence>MAGSTILLPNYISYFMEVIYRRQPNLKLFRNLYNRLGQTGSFGPKNNHGTPKTITVDEDEILICVSENPGMSTRRLSAETGLSQSSICRILKKETLRPYHDTSVQQLLPQDLSACLQFTHFLQNMQTENPGFLNKMRYFLDGEFLIEETIICGITRIHMLLKKYIVSMSLR</sequence>
<dbReference type="EMBL" id="JAPWTK010000024">
    <property type="protein sequence ID" value="KAJ8957246.1"/>
    <property type="molecule type" value="Genomic_DNA"/>
</dbReference>
<reference evidence="1" key="1">
    <citation type="journal article" date="2023" name="Insect Mol. Biol.">
        <title>Genome sequencing provides insights into the evolution of gene families encoding plant cell wall-degrading enzymes in longhorned beetles.</title>
        <authorList>
            <person name="Shin N.R."/>
            <person name="Okamura Y."/>
            <person name="Kirsch R."/>
            <person name="Pauchet Y."/>
        </authorList>
    </citation>
    <scope>NUCLEOTIDE SEQUENCE</scope>
    <source>
        <strain evidence="1">AMC_N1</strain>
    </source>
</reference>
<gene>
    <name evidence="1" type="ORF">NQ318_007810</name>
</gene>
<dbReference type="PANTHER" id="PTHR47326:SF1">
    <property type="entry name" value="HTH PSQ-TYPE DOMAIN-CONTAINING PROTEIN"/>
    <property type="match status" value="1"/>
</dbReference>
<organism evidence="1 2">
    <name type="scientific">Aromia moschata</name>
    <dbReference type="NCBI Taxonomy" id="1265417"/>
    <lineage>
        <taxon>Eukaryota</taxon>
        <taxon>Metazoa</taxon>
        <taxon>Ecdysozoa</taxon>
        <taxon>Arthropoda</taxon>
        <taxon>Hexapoda</taxon>
        <taxon>Insecta</taxon>
        <taxon>Pterygota</taxon>
        <taxon>Neoptera</taxon>
        <taxon>Endopterygota</taxon>
        <taxon>Coleoptera</taxon>
        <taxon>Polyphaga</taxon>
        <taxon>Cucujiformia</taxon>
        <taxon>Chrysomeloidea</taxon>
        <taxon>Cerambycidae</taxon>
        <taxon>Cerambycinae</taxon>
        <taxon>Callichromatini</taxon>
        <taxon>Aromia</taxon>
    </lineage>
</organism>
<accession>A0AAV8Z2B8</accession>
<evidence type="ECO:0000313" key="1">
    <source>
        <dbReference type="EMBL" id="KAJ8957246.1"/>
    </source>
</evidence>
<comment type="caution">
    <text evidence="1">The sequence shown here is derived from an EMBL/GenBank/DDBJ whole genome shotgun (WGS) entry which is preliminary data.</text>
</comment>
<proteinExistence type="predicted"/>
<dbReference type="AlphaFoldDB" id="A0AAV8Z2B8"/>
<protein>
    <submittedName>
        <fullName evidence="1">Uncharacterized protein</fullName>
    </submittedName>
</protein>
<keyword evidence="2" id="KW-1185">Reference proteome</keyword>
<dbReference type="Proteomes" id="UP001162162">
    <property type="component" value="Unassembled WGS sequence"/>
</dbReference>